<evidence type="ECO:0000256" key="2">
    <source>
        <dbReference type="ARBA" id="ARBA00022908"/>
    </source>
</evidence>
<name>A0A2W7NK48_9BACT</name>
<evidence type="ECO:0000256" key="1">
    <source>
        <dbReference type="ARBA" id="ARBA00008857"/>
    </source>
</evidence>
<evidence type="ECO:0000256" key="4">
    <source>
        <dbReference type="ARBA" id="ARBA00023172"/>
    </source>
</evidence>
<keyword evidence="2" id="KW-0229">DNA integration</keyword>
<protein>
    <submittedName>
        <fullName evidence="8">Site-specific recombinase XerD</fullName>
    </submittedName>
</protein>
<dbReference type="Proteomes" id="UP000249239">
    <property type="component" value="Unassembled WGS sequence"/>
</dbReference>
<dbReference type="Gene3D" id="1.10.443.10">
    <property type="entry name" value="Intergrase catalytic core"/>
    <property type="match status" value="1"/>
</dbReference>
<dbReference type="PANTHER" id="PTHR30349:SF64">
    <property type="entry name" value="PROPHAGE INTEGRASE INTD-RELATED"/>
    <property type="match status" value="1"/>
</dbReference>
<gene>
    <name evidence="8" type="ORF">LX69_03094</name>
</gene>
<evidence type="ECO:0000256" key="3">
    <source>
        <dbReference type="ARBA" id="ARBA00023125"/>
    </source>
</evidence>
<dbReference type="Pfam" id="PF00589">
    <property type="entry name" value="Phage_integrase"/>
    <property type="match status" value="1"/>
</dbReference>
<dbReference type="PROSITE" id="PS51900">
    <property type="entry name" value="CB"/>
    <property type="match status" value="1"/>
</dbReference>
<dbReference type="InterPro" id="IPR010998">
    <property type="entry name" value="Integrase_recombinase_N"/>
</dbReference>
<dbReference type="GO" id="GO:0003677">
    <property type="term" value="F:DNA binding"/>
    <property type="evidence" value="ECO:0007669"/>
    <property type="project" value="UniProtKB-UniRule"/>
</dbReference>
<dbReference type="SUPFAM" id="SSF56349">
    <property type="entry name" value="DNA breaking-rejoining enzymes"/>
    <property type="match status" value="1"/>
</dbReference>
<evidence type="ECO:0000313" key="9">
    <source>
        <dbReference type="Proteomes" id="UP000249239"/>
    </source>
</evidence>
<organism evidence="8 9">
    <name type="scientific">Breznakibacter xylanolyticus</name>
    <dbReference type="NCBI Taxonomy" id="990"/>
    <lineage>
        <taxon>Bacteria</taxon>
        <taxon>Pseudomonadati</taxon>
        <taxon>Bacteroidota</taxon>
        <taxon>Bacteroidia</taxon>
        <taxon>Marinilabiliales</taxon>
        <taxon>Marinilabiliaceae</taxon>
        <taxon>Breznakibacter</taxon>
    </lineage>
</organism>
<dbReference type="InterPro" id="IPR013762">
    <property type="entry name" value="Integrase-like_cat_sf"/>
</dbReference>
<feature type="domain" description="Core-binding (CB)" evidence="7">
    <location>
        <begin position="102"/>
        <end position="188"/>
    </location>
</feature>
<dbReference type="Gene3D" id="1.10.150.130">
    <property type="match status" value="1"/>
</dbReference>
<evidence type="ECO:0000259" key="7">
    <source>
        <dbReference type="PROSITE" id="PS51900"/>
    </source>
</evidence>
<dbReference type="GO" id="GO:0015074">
    <property type="term" value="P:DNA integration"/>
    <property type="evidence" value="ECO:0007669"/>
    <property type="project" value="UniProtKB-KW"/>
</dbReference>
<dbReference type="Pfam" id="PF13102">
    <property type="entry name" value="Phage_int_SAM_5"/>
    <property type="match status" value="1"/>
</dbReference>
<dbReference type="InterPro" id="IPR050090">
    <property type="entry name" value="Tyrosine_recombinase_XerCD"/>
</dbReference>
<dbReference type="CDD" id="cd01185">
    <property type="entry name" value="INTN1_C_like"/>
    <property type="match status" value="1"/>
</dbReference>
<dbReference type="PANTHER" id="PTHR30349">
    <property type="entry name" value="PHAGE INTEGRASE-RELATED"/>
    <property type="match status" value="1"/>
</dbReference>
<dbReference type="PROSITE" id="PS51898">
    <property type="entry name" value="TYR_RECOMBINASE"/>
    <property type="match status" value="1"/>
</dbReference>
<dbReference type="EMBL" id="QKZK01000038">
    <property type="protein sequence ID" value="PZX11682.1"/>
    <property type="molecule type" value="Genomic_DNA"/>
</dbReference>
<proteinExistence type="inferred from homology"/>
<comment type="similarity">
    <text evidence="1">Belongs to the 'phage' integrase family.</text>
</comment>
<accession>A0A2W7NK48</accession>
<dbReference type="GO" id="GO:0006310">
    <property type="term" value="P:DNA recombination"/>
    <property type="evidence" value="ECO:0007669"/>
    <property type="project" value="UniProtKB-KW"/>
</dbReference>
<evidence type="ECO:0000256" key="5">
    <source>
        <dbReference type="PROSITE-ProRule" id="PRU01248"/>
    </source>
</evidence>
<reference evidence="8 9" key="1">
    <citation type="submission" date="2018-06" db="EMBL/GenBank/DDBJ databases">
        <title>Genomic Encyclopedia of Archaeal and Bacterial Type Strains, Phase II (KMG-II): from individual species to whole genera.</title>
        <authorList>
            <person name="Goeker M."/>
        </authorList>
    </citation>
    <scope>NUCLEOTIDE SEQUENCE [LARGE SCALE GENOMIC DNA]</scope>
    <source>
        <strain evidence="8 9">DSM 6779</strain>
    </source>
</reference>
<evidence type="ECO:0000259" key="6">
    <source>
        <dbReference type="PROSITE" id="PS51898"/>
    </source>
</evidence>
<dbReference type="InterPro" id="IPR011010">
    <property type="entry name" value="DNA_brk_join_enz"/>
</dbReference>
<comment type="caution">
    <text evidence="8">The sequence shown here is derived from an EMBL/GenBank/DDBJ whole genome shotgun (WGS) entry which is preliminary data.</text>
</comment>
<sequence length="415" mass="48854">MSHKVSTAIVLFKKRQKKNGKYPAKLRLTHDRKQMYYNIDTKDRVYEFTEDEFEKITSPKPRGEYKEIQIEFSLIEEKAQKIIKSMRDFSFDRFKTHIGITGSDMKNVYHYLDIKTKAFEKNGYGDKAAKPMKKALQAFFKREKNLAFKEITPAKLRELEQYMRNKGISPTTYHRYIDSLKSVFFMALRENMISMDVFPFGRDKDKYLAPRVVTVKRALKLNEIEKIYNYQPELFSHEDEAKDYWMFTYLCNGINMVDLCNLKYKDIGTDFISFIRRKTEHSSAIKRPITIPITDDIRAIIEKRGNKDKSPDNYVFPVITDDLSHKQKVYKIAWRVRKTNVHMGKIGKKVGVDKHITTYTARHSFATILKRSGVSTEFISESLGHKDVTITETYLDSFENDHKKEIAKHLTAFKK</sequence>
<dbReference type="AlphaFoldDB" id="A0A2W7NK48"/>
<evidence type="ECO:0000313" key="8">
    <source>
        <dbReference type="EMBL" id="PZX11682.1"/>
    </source>
</evidence>
<dbReference type="RefSeq" id="WP_170124422.1">
    <property type="nucleotide sequence ID" value="NZ_QKZK01000038.1"/>
</dbReference>
<feature type="domain" description="Tyr recombinase" evidence="6">
    <location>
        <begin position="214"/>
        <end position="408"/>
    </location>
</feature>
<keyword evidence="9" id="KW-1185">Reference proteome</keyword>
<dbReference type="InterPro" id="IPR002104">
    <property type="entry name" value="Integrase_catalytic"/>
</dbReference>
<keyword evidence="3 5" id="KW-0238">DNA-binding</keyword>
<dbReference type="InterPro" id="IPR025269">
    <property type="entry name" value="SAM-like_dom"/>
</dbReference>
<keyword evidence="4" id="KW-0233">DNA recombination</keyword>
<dbReference type="InterPro" id="IPR044068">
    <property type="entry name" value="CB"/>
</dbReference>